<organism evidence="1 2">
    <name type="scientific">Luteolibacter pohnpeiensis</name>
    <dbReference type="NCBI Taxonomy" id="454153"/>
    <lineage>
        <taxon>Bacteria</taxon>
        <taxon>Pseudomonadati</taxon>
        <taxon>Verrucomicrobiota</taxon>
        <taxon>Verrucomicrobiia</taxon>
        <taxon>Verrucomicrobiales</taxon>
        <taxon>Verrucomicrobiaceae</taxon>
        <taxon>Luteolibacter</taxon>
    </lineage>
</organism>
<comment type="caution">
    <text evidence="1">The sequence shown here is derived from an EMBL/GenBank/DDBJ whole genome shotgun (WGS) entry which is preliminary data.</text>
</comment>
<accession>A0A934VWN0</accession>
<dbReference type="RefSeq" id="WP_200274290.1">
    <property type="nucleotide sequence ID" value="NZ_JAENIJ010000105.1"/>
</dbReference>
<reference evidence="1" key="1">
    <citation type="submission" date="2021-01" db="EMBL/GenBank/DDBJ databases">
        <title>Modified the classification status of verrucomicrobia.</title>
        <authorList>
            <person name="Feng X."/>
        </authorList>
    </citation>
    <scope>NUCLEOTIDE SEQUENCE</scope>
    <source>
        <strain evidence="1">KCTC 22041</strain>
    </source>
</reference>
<dbReference type="EMBL" id="JAENIJ010000105">
    <property type="protein sequence ID" value="MBK1884782.1"/>
    <property type="molecule type" value="Genomic_DNA"/>
</dbReference>
<sequence>MIALKVSVKNDASEFMQRYVESLSGSEKAGLNKVAGKAAVLEAAAYHREFDRAGKWRGKNYMGKGGGEGSAFGSTITAGWSFGSSDQDGAIIFNDADHYAHKVHGGTIRAKRAKALTIPIIPEARGRRAKDYEIFYHTRLFTIKGKRALFEQVEAGVKKGRKKKGKSGASGGSKIRAVYLLLKSVTQSPWPGAVPPEDRLAESYANAWRKELERRLENL</sequence>
<name>A0A934VWN0_9BACT</name>
<evidence type="ECO:0000313" key="1">
    <source>
        <dbReference type="EMBL" id="MBK1884782.1"/>
    </source>
</evidence>
<gene>
    <name evidence="1" type="ORF">JIN85_20400</name>
</gene>
<evidence type="ECO:0000313" key="2">
    <source>
        <dbReference type="Proteomes" id="UP000603141"/>
    </source>
</evidence>
<protein>
    <submittedName>
        <fullName evidence="1">Uncharacterized protein</fullName>
    </submittedName>
</protein>
<dbReference type="Proteomes" id="UP000603141">
    <property type="component" value="Unassembled WGS sequence"/>
</dbReference>
<proteinExistence type="predicted"/>
<keyword evidence="2" id="KW-1185">Reference proteome</keyword>
<dbReference type="AlphaFoldDB" id="A0A934VWN0"/>